<accession>A0ABW6YKN0</accession>
<evidence type="ECO:0000256" key="2">
    <source>
        <dbReference type="SAM" id="Phobius"/>
    </source>
</evidence>
<comment type="caution">
    <text evidence="3">The sequence shown here is derived from an EMBL/GenBank/DDBJ whole genome shotgun (WGS) entry which is preliminary data.</text>
</comment>
<protein>
    <recommendedName>
        <fullName evidence="5">Integral membrane protein</fullName>
    </recommendedName>
</protein>
<evidence type="ECO:0000256" key="1">
    <source>
        <dbReference type="SAM" id="MobiDB-lite"/>
    </source>
</evidence>
<dbReference type="RefSeq" id="WP_391937270.1">
    <property type="nucleotide sequence ID" value="NZ_JBIBSM010000022.1"/>
</dbReference>
<evidence type="ECO:0008006" key="5">
    <source>
        <dbReference type="Google" id="ProtNLM"/>
    </source>
</evidence>
<feature type="region of interest" description="Disordered" evidence="1">
    <location>
        <begin position="145"/>
        <end position="170"/>
    </location>
</feature>
<evidence type="ECO:0000313" key="4">
    <source>
        <dbReference type="Proteomes" id="UP001603013"/>
    </source>
</evidence>
<reference evidence="3 4" key="1">
    <citation type="submission" date="2024-10" db="EMBL/GenBank/DDBJ databases">
        <title>The Natural Products Discovery Center: Release of the First 8490 Sequenced Strains for Exploring Actinobacteria Biosynthetic Diversity.</title>
        <authorList>
            <person name="Kalkreuter E."/>
            <person name="Kautsar S.A."/>
            <person name="Yang D."/>
            <person name="Bader C.D."/>
            <person name="Teijaro C.N."/>
            <person name="Fluegel L."/>
            <person name="Davis C.M."/>
            <person name="Simpson J.R."/>
            <person name="Lauterbach L."/>
            <person name="Steele A.D."/>
            <person name="Gui C."/>
            <person name="Meng S."/>
            <person name="Li G."/>
            <person name="Viehrig K."/>
            <person name="Ye F."/>
            <person name="Su P."/>
            <person name="Kiefer A.F."/>
            <person name="Nichols A."/>
            <person name="Cepeda A.J."/>
            <person name="Yan W."/>
            <person name="Fan B."/>
            <person name="Jiang Y."/>
            <person name="Adhikari A."/>
            <person name="Zheng C.-J."/>
            <person name="Schuster L."/>
            <person name="Cowan T.M."/>
            <person name="Smanski M.J."/>
            <person name="Chevrette M.G."/>
            <person name="De Carvalho L.P.S."/>
            <person name="Shen B."/>
        </authorList>
    </citation>
    <scope>NUCLEOTIDE SEQUENCE [LARGE SCALE GENOMIC DNA]</scope>
    <source>
        <strain evidence="3 4">NPDC015755</strain>
    </source>
</reference>
<organism evidence="3 4">
    <name type="scientific">Streptomyces lateritius</name>
    <dbReference type="NCBI Taxonomy" id="67313"/>
    <lineage>
        <taxon>Bacteria</taxon>
        <taxon>Bacillati</taxon>
        <taxon>Actinomycetota</taxon>
        <taxon>Actinomycetes</taxon>
        <taxon>Kitasatosporales</taxon>
        <taxon>Streptomycetaceae</taxon>
        <taxon>Streptomyces</taxon>
    </lineage>
</organism>
<keyword evidence="2" id="KW-0812">Transmembrane</keyword>
<evidence type="ECO:0000313" key="3">
    <source>
        <dbReference type="EMBL" id="MFF8280431.1"/>
    </source>
</evidence>
<dbReference type="Proteomes" id="UP001603013">
    <property type="component" value="Unassembled WGS sequence"/>
</dbReference>
<keyword evidence="2" id="KW-1133">Transmembrane helix</keyword>
<dbReference type="EMBL" id="JBIBSM010000022">
    <property type="protein sequence ID" value="MFF8280431.1"/>
    <property type="molecule type" value="Genomic_DNA"/>
</dbReference>
<feature type="transmembrane region" description="Helical" evidence="2">
    <location>
        <begin position="20"/>
        <end position="40"/>
    </location>
</feature>
<feature type="transmembrane region" description="Helical" evidence="2">
    <location>
        <begin position="52"/>
        <end position="72"/>
    </location>
</feature>
<name>A0ABW6YKN0_9ACTN</name>
<proteinExistence type="predicted"/>
<keyword evidence="4" id="KW-1185">Reference proteome</keyword>
<gene>
    <name evidence="3" type="ORF">ACF05T_30805</name>
</gene>
<keyword evidence="2" id="KW-0472">Membrane</keyword>
<feature type="compositionally biased region" description="Pro residues" evidence="1">
    <location>
        <begin position="145"/>
        <end position="165"/>
    </location>
</feature>
<feature type="transmembrane region" description="Helical" evidence="2">
    <location>
        <begin position="84"/>
        <end position="102"/>
    </location>
</feature>
<sequence>MHGHAPVTPPRRPGPSAGVIAVRVIICALMVLTCGFLAWIGMLRIAIMRRGGLDWALFWAQLVLNIACLATLEQRLADHWISNVGMAGLLLQMAAVTAYYLVVDIRHHQPSPAFPPYGQGYEAGYGQGHAPYGYGYPASAMAVPQPVPLPQSTPLPQPPPVPPQAAPRIEQVRAELDELSDLLRKDPKNPREGGR</sequence>